<comment type="caution">
    <text evidence="2">The sequence shown here is derived from an EMBL/GenBank/DDBJ whole genome shotgun (WGS) entry which is preliminary data.</text>
</comment>
<dbReference type="Gene3D" id="3.30.565.10">
    <property type="entry name" value="Histidine kinase-like ATPase, C-terminal domain"/>
    <property type="match status" value="1"/>
</dbReference>
<dbReference type="InterPro" id="IPR003594">
    <property type="entry name" value="HATPase_dom"/>
</dbReference>
<accession>A0A0F9F0S8</accession>
<name>A0A0F9F0S8_9ZZZZ</name>
<dbReference type="InterPro" id="IPR036890">
    <property type="entry name" value="HATPase_C_sf"/>
</dbReference>
<evidence type="ECO:0000259" key="1">
    <source>
        <dbReference type="Pfam" id="PF13581"/>
    </source>
</evidence>
<feature type="domain" description="Histidine kinase/HSP90-like ATPase" evidence="1">
    <location>
        <begin position="9"/>
        <end position="135"/>
    </location>
</feature>
<gene>
    <name evidence="2" type="ORF">LCGC14_2301490</name>
</gene>
<reference evidence="2" key="1">
    <citation type="journal article" date="2015" name="Nature">
        <title>Complex archaea that bridge the gap between prokaryotes and eukaryotes.</title>
        <authorList>
            <person name="Spang A."/>
            <person name="Saw J.H."/>
            <person name="Jorgensen S.L."/>
            <person name="Zaremba-Niedzwiedzka K."/>
            <person name="Martijn J."/>
            <person name="Lind A.E."/>
            <person name="van Eijk R."/>
            <person name="Schleper C."/>
            <person name="Guy L."/>
            <person name="Ettema T.J."/>
        </authorList>
    </citation>
    <scope>NUCLEOTIDE SEQUENCE</scope>
</reference>
<dbReference type="CDD" id="cd16936">
    <property type="entry name" value="HATPase_RsbW-like"/>
    <property type="match status" value="1"/>
</dbReference>
<sequence>MEDERIFLKSDLANLVKARVFISKKAKELGVDETDITKIEISCDEWSANVIEHGLGDKMNKGFSIECRSNGNKFIIIYEHEGEKFNPIEKQVVNVDNHFSEMKERGLGIYIMREMMDEIHYEYCDDKINRLTMVKHLNNAK</sequence>
<dbReference type="Pfam" id="PF13581">
    <property type="entry name" value="HATPase_c_2"/>
    <property type="match status" value="1"/>
</dbReference>
<proteinExistence type="predicted"/>
<dbReference type="SUPFAM" id="SSF55874">
    <property type="entry name" value="ATPase domain of HSP90 chaperone/DNA topoisomerase II/histidine kinase"/>
    <property type="match status" value="1"/>
</dbReference>
<organism evidence="2">
    <name type="scientific">marine sediment metagenome</name>
    <dbReference type="NCBI Taxonomy" id="412755"/>
    <lineage>
        <taxon>unclassified sequences</taxon>
        <taxon>metagenomes</taxon>
        <taxon>ecological metagenomes</taxon>
    </lineage>
</organism>
<dbReference type="AlphaFoldDB" id="A0A0F9F0S8"/>
<evidence type="ECO:0000313" key="2">
    <source>
        <dbReference type="EMBL" id="KKL50840.1"/>
    </source>
</evidence>
<protein>
    <recommendedName>
        <fullName evidence="1">Histidine kinase/HSP90-like ATPase domain-containing protein</fullName>
    </recommendedName>
</protein>
<dbReference type="EMBL" id="LAZR01032453">
    <property type="protein sequence ID" value="KKL50840.1"/>
    <property type="molecule type" value="Genomic_DNA"/>
</dbReference>